<proteinExistence type="inferred from homology"/>
<dbReference type="GO" id="GO:0022857">
    <property type="term" value="F:transmembrane transporter activity"/>
    <property type="evidence" value="ECO:0007669"/>
    <property type="project" value="TreeGrafter"/>
</dbReference>
<feature type="transmembrane region" description="Helical" evidence="7">
    <location>
        <begin position="909"/>
        <end position="930"/>
    </location>
</feature>
<feature type="transmembrane region" description="Helical" evidence="7">
    <location>
        <begin position="724"/>
        <end position="741"/>
    </location>
</feature>
<evidence type="ECO:0000259" key="8">
    <source>
        <dbReference type="Pfam" id="PF02687"/>
    </source>
</evidence>
<dbReference type="InterPro" id="IPR050250">
    <property type="entry name" value="Macrolide_Exporter_MacB"/>
</dbReference>
<dbReference type="PANTHER" id="PTHR30572">
    <property type="entry name" value="MEMBRANE COMPONENT OF TRANSPORTER-RELATED"/>
    <property type="match status" value="1"/>
</dbReference>
<dbReference type="GO" id="GO:0005886">
    <property type="term" value="C:plasma membrane"/>
    <property type="evidence" value="ECO:0007669"/>
    <property type="project" value="UniProtKB-SubCell"/>
</dbReference>
<feature type="transmembrane region" description="Helical" evidence="7">
    <location>
        <begin position="871"/>
        <end position="897"/>
    </location>
</feature>
<sequence length="947" mass="100796">MDGLDVRMMVFRVSLAGLRHSWRRAFFLGLGILVASSSFLLLTAAVRTSRLETVGLVQGNSRSAYDVLVRPRGSQSALERKRALVQANYLSGIFGGITLDQYRALKRLPGIDVAAPVANLGYMLVDGRLRMDVTPFLTKAPRQLFRLKPTYVVGSGLRTYPEQNLYLYVTESPLREDRGIPALEPSSRLVESGKHQVCWYFNQNPSGGDDKPTDRTLNPFGVLSQASSPFDPKVRSTMTCQSLNGDGRPARPMVLEIPVTYPVLLSAVDPEQEDRLVGLSTARVAGRALTGNDTVKATVDPAFPDIVDLKVPVQMSVRPPVDGTMTAEVERLEIGSPGAVPAKLGSPSARRWAEHLTGEVVGRQKVSITQGYPRIDDSTARQWRSQYWTVGPVSYRESGQKLTLTTQAAQNPAIWSVGEIDKIWETAVPVENTGVQARTVTRNGHASDSGARRWKDTKGIPFPHVELVGAFDPQRLKGFSSLTKVPLETYRSPDVDGADAASRKALGDRPLSPDRNLGGYLAQPPGLLTTLAAIDAFTKTRVDRNTLQERAPISAIRIRVADVNGVDELSRARVNAVATKIRRAFPDLDVDVTMGSSPAPQTVELPPGVAVDGTAIRVNEYWVKKGVALQLVSSVDRKSLMLNLLVLTVCALFLAQAAFASVRARRQEIATLRCLGWSKGRVFLLISSELVVVASIAGVAGAALSPLIGAVFGVEPSWKRSVSVVPLAWGLAVLAGAFPAWRAARMTPIEALTPPVSPSGSGRSIGSVAGLAMANLRRVPGRTAMGALGLALGVAAVTILLAITFAFRGEVIGSMLGDAVVAQARTVDYIAIVLTVLLGAAGALDLLLISLRERAGELAALRALGWSRGDLVRLASLEGAGIGAFGGVLGAIAGVLVVWSFSGAVPGDALVVAGVSGIAGFVLLMVMLALPVWRFAGLEPAVALSGE</sequence>
<evidence type="ECO:0000256" key="2">
    <source>
        <dbReference type="ARBA" id="ARBA00022475"/>
    </source>
</evidence>
<feature type="transmembrane region" description="Helical" evidence="7">
    <location>
        <begin position="829"/>
        <end position="851"/>
    </location>
</feature>
<evidence type="ECO:0000256" key="1">
    <source>
        <dbReference type="ARBA" id="ARBA00004651"/>
    </source>
</evidence>
<evidence type="ECO:0000256" key="7">
    <source>
        <dbReference type="SAM" id="Phobius"/>
    </source>
</evidence>
<evidence type="ECO:0000256" key="4">
    <source>
        <dbReference type="ARBA" id="ARBA00022989"/>
    </source>
</evidence>
<feature type="domain" description="ABC3 transporter permease C-terminal" evidence="8">
    <location>
        <begin position="642"/>
        <end position="748"/>
    </location>
</feature>
<feature type="domain" description="ABC3 transporter permease C-terminal" evidence="8">
    <location>
        <begin position="830"/>
        <end position="940"/>
    </location>
</feature>
<evidence type="ECO:0000256" key="3">
    <source>
        <dbReference type="ARBA" id="ARBA00022692"/>
    </source>
</evidence>
<keyword evidence="3 7" id="KW-0812">Transmembrane</keyword>
<dbReference type="InterPro" id="IPR003838">
    <property type="entry name" value="ABC3_permease_C"/>
</dbReference>
<keyword evidence="10" id="KW-1185">Reference proteome</keyword>
<evidence type="ECO:0000313" key="10">
    <source>
        <dbReference type="Proteomes" id="UP000546126"/>
    </source>
</evidence>
<gene>
    <name evidence="9" type="ORF">HT134_30105</name>
</gene>
<keyword evidence="2" id="KW-1003">Cell membrane</keyword>
<protein>
    <submittedName>
        <fullName evidence="9">ABC transporter permease</fullName>
    </submittedName>
</protein>
<feature type="transmembrane region" description="Helical" evidence="7">
    <location>
        <begin position="640"/>
        <end position="662"/>
    </location>
</feature>
<organism evidence="9 10">
    <name type="scientific">Nonomuraea rhodomycinica</name>
    <dbReference type="NCBI Taxonomy" id="1712872"/>
    <lineage>
        <taxon>Bacteria</taxon>
        <taxon>Bacillati</taxon>
        <taxon>Actinomycetota</taxon>
        <taxon>Actinomycetes</taxon>
        <taxon>Streptosporangiales</taxon>
        <taxon>Streptosporangiaceae</taxon>
        <taxon>Nonomuraea</taxon>
    </lineage>
</organism>
<keyword evidence="5 7" id="KW-0472">Membrane</keyword>
<accession>A0A7Y6IUZ4</accession>
<dbReference type="Proteomes" id="UP000546126">
    <property type="component" value="Unassembled WGS sequence"/>
</dbReference>
<evidence type="ECO:0000256" key="6">
    <source>
        <dbReference type="ARBA" id="ARBA00038076"/>
    </source>
</evidence>
<dbReference type="EMBL" id="JABWGO010000009">
    <property type="protein sequence ID" value="NUW44348.1"/>
    <property type="molecule type" value="Genomic_DNA"/>
</dbReference>
<dbReference type="PANTHER" id="PTHR30572:SF4">
    <property type="entry name" value="ABC TRANSPORTER PERMEASE YTRF"/>
    <property type="match status" value="1"/>
</dbReference>
<evidence type="ECO:0000256" key="5">
    <source>
        <dbReference type="ARBA" id="ARBA00023136"/>
    </source>
</evidence>
<feature type="transmembrane region" description="Helical" evidence="7">
    <location>
        <begin position="682"/>
        <end position="704"/>
    </location>
</feature>
<comment type="caution">
    <text evidence="9">The sequence shown here is derived from an EMBL/GenBank/DDBJ whole genome shotgun (WGS) entry which is preliminary data.</text>
</comment>
<comment type="similarity">
    <text evidence="6">Belongs to the ABC-4 integral membrane protein family.</text>
</comment>
<reference evidence="9 10" key="1">
    <citation type="submission" date="2020-06" db="EMBL/GenBank/DDBJ databases">
        <authorList>
            <person name="Chanama M."/>
        </authorList>
    </citation>
    <scope>NUCLEOTIDE SEQUENCE [LARGE SCALE GENOMIC DNA]</scope>
    <source>
        <strain evidence="9 10">TBRC6557</strain>
    </source>
</reference>
<dbReference type="AlphaFoldDB" id="A0A7Y6IUZ4"/>
<name>A0A7Y6IUZ4_9ACTN</name>
<keyword evidence="4 7" id="KW-1133">Transmembrane helix</keyword>
<feature type="transmembrane region" description="Helical" evidence="7">
    <location>
        <begin position="787"/>
        <end position="809"/>
    </location>
</feature>
<dbReference type="Pfam" id="PF02687">
    <property type="entry name" value="FtsX"/>
    <property type="match status" value="2"/>
</dbReference>
<comment type="subcellular location">
    <subcellularLocation>
        <location evidence="1">Cell membrane</location>
        <topology evidence="1">Multi-pass membrane protein</topology>
    </subcellularLocation>
</comment>
<evidence type="ECO:0000313" key="9">
    <source>
        <dbReference type="EMBL" id="NUW44348.1"/>
    </source>
</evidence>